<evidence type="ECO:0000313" key="2">
    <source>
        <dbReference type="EMBL" id="MDE8650253.1"/>
    </source>
</evidence>
<organism evidence="2 3">
    <name type="scientific">Novosphingobium album</name>
    <name type="common">ex Liu et al. 2023</name>
    <dbReference type="NCBI Taxonomy" id="3031130"/>
    <lineage>
        <taxon>Bacteria</taxon>
        <taxon>Pseudomonadati</taxon>
        <taxon>Pseudomonadota</taxon>
        <taxon>Alphaproteobacteria</taxon>
        <taxon>Sphingomonadales</taxon>
        <taxon>Sphingomonadaceae</taxon>
        <taxon>Novosphingobium</taxon>
    </lineage>
</organism>
<keyword evidence="1" id="KW-0732">Signal</keyword>
<keyword evidence="3" id="KW-1185">Reference proteome</keyword>
<reference evidence="2 3" key="1">
    <citation type="submission" date="2023-03" db="EMBL/GenBank/DDBJ databases">
        <title>NovoSphingobium album sp. nov. isolated from polycyclic aromatic hydrocarbons- and heavy-metal polluted soil.</title>
        <authorList>
            <person name="Liu Z."/>
            <person name="Wang K."/>
        </authorList>
    </citation>
    <scope>NUCLEOTIDE SEQUENCE [LARGE SCALE GENOMIC DNA]</scope>
    <source>
        <strain evidence="2 3">H3SJ31-1</strain>
    </source>
</reference>
<evidence type="ECO:0008006" key="4">
    <source>
        <dbReference type="Google" id="ProtNLM"/>
    </source>
</evidence>
<dbReference type="RefSeq" id="WP_275226334.1">
    <property type="nucleotide sequence ID" value="NZ_JARESE010000001.1"/>
</dbReference>
<comment type="caution">
    <text evidence="2">The sequence shown here is derived from an EMBL/GenBank/DDBJ whole genome shotgun (WGS) entry which is preliminary data.</text>
</comment>
<dbReference type="EMBL" id="JARESE010000001">
    <property type="protein sequence ID" value="MDE8650253.1"/>
    <property type="molecule type" value="Genomic_DNA"/>
</dbReference>
<sequence length="149" mass="15506">MNRIPALLGLALLSMLGACHSGGAGHAEVPGDSSSREPFRGIAADEALRFTGTEPFWGGQLQGGRLTYTTPGNPAGVEIAIQRFGGRNGMGLSGTLDGKPFDMTVTPGTCNDGMSDRSYPFVATLRVAGETREGCAWSDAHPFSGPEHP</sequence>
<name>A0ABT5WJN1_9SPHN</name>
<proteinExistence type="predicted"/>
<gene>
    <name evidence="2" type="ORF">PYV00_00805</name>
</gene>
<dbReference type="Proteomes" id="UP001216253">
    <property type="component" value="Unassembled WGS sequence"/>
</dbReference>
<evidence type="ECO:0000313" key="3">
    <source>
        <dbReference type="Proteomes" id="UP001216253"/>
    </source>
</evidence>
<accession>A0ABT5WJN1</accession>
<feature type="chain" id="PRO_5045289249" description="Lipoprotein" evidence="1">
    <location>
        <begin position="27"/>
        <end position="149"/>
    </location>
</feature>
<dbReference type="PROSITE" id="PS51257">
    <property type="entry name" value="PROKAR_LIPOPROTEIN"/>
    <property type="match status" value="1"/>
</dbReference>
<evidence type="ECO:0000256" key="1">
    <source>
        <dbReference type="SAM" id="SignalP"/>
    </source>
</evidence>
<feature type="signal peptide" evidence="1">
    <location>
        <begin position="1"/>
        <end position="26"/>
    </location>
</feature>
<protein>
    <recommendedName>
        <fullName evidence="4">Lipoprotein</fullName>
    </recommendedName>
</protein>